<sequence>MVKFTIEQVFNPTDEQIRASADLFLDLMKEDRSVLSLLGGDLSLVSYMIGAMLRAGALEGEYYVATDEAGKLVGYTMWMPPGKQLFESEAQRNLGLHEFQNKLSDETKEYWQNTYMARYPGFVQEHLGPTAKADLWWLHQAFVRRDSQRQGVLRALFNVVLEKAKATGSTVGTTTTDDVNIAVYTSLGFKHIASTMIPSSVGEWPIHLFEMRTEEQK</sequence>
<dbReference type="SUPFAM" id="SSF55729">
    <property type="entry name" value="Acyl-CoA N-acyltransferases (Nat)"/>
    <property type="match status" value="1"/>
</dbReference>
<dbReference type="PROSITE" id="PS51186">
    <property type="entry name" value="GNAT"/>
    <property type="match status" value="1"/>
</dbReference>
<dbReference type="eggNOG" id="ENOG502SS1D">
    <property type="taxonomic scope" value="Eukaryota"/>
</dbReference>
<evidence type="ECO:0000259" key="1">
    <source>
        <dbReference type="PROSITE" id="PS51186"/>
    </source>
</evidence>
<dbReference type="STRING" id="240176.D6RK95"/>
<dbReference type="HOGENOM" id="CLU_086106_1_1_1"/>
<dbReference type="PANTHER" id="PTHR42791:SF1">
    <property type="entry name" value="N-ACETYLTRANSFERASE DOMAIN-CONTAINING PROTEIN"/>
    <property type="match status" value="1"/>
</dbReference>
<dbReference type="OMA" id="WWLHMAM"/>
<dbReference type="VEuPathDB" id="FungiDB:CC1G_13788"/>
<keyword evidence="3" id="KW-1185">Reference proteome</keyword>
<dbReference type="InParanoid" id="D6RK95"/>
<dbReference type="RefSeq" id="XP_002912256.1">
    <property type="nucleotide sequence ID" value="XM_002912210.1"/>
</dbReference>
<dbReference type="Gene3D" id="3.40.630.30">
    <property type="match status" value="1"/>
</dbReference>
<evidence type="ECO:0000313" key="3">
    <source>
        <dbReference type="Proteomes" id="UP000001861"/>
    </source>
</evidence>
<dbReference type="Pfam" id="PF00583">
    <property type="entry name" value="Acetyltransf_1"/>
    <property type="match status" value="1"/>
</dbReference>
<dbReference type="EMBL" id="AACS02000001">
    <property type="protein sequence ID" value="EFI28762.1"/>
    <property type="molecule type" value="Genomic_DNA"/>
</dbReference>
<dbReference type="InterPro" id="IPR052523">
    <property type="entry name" value="Trichothecene_AcTrans"/>
</dbReference>
<dbReference type="GeneID" id="6007239"/>
<evidence type="ECO:0000313" key="2">
    <source>
        <dbReference type="EMBL" id="EFI28762.1"/>
    </source>
</evidence>
<name>D6RK95_COPC7</name>
<gene>
    <name evidence="2" type="ORF">CC1G_13788</name>
</gene>
<dbReference type="InterPro" id="IPR016181">
    <property type="entry name" value="Acyl_CoA_acyltransferase"/>
</dbReference>
<dbReference type="OrthoDB" id="61113at2759"/>
<comment type="caution">
    <text evidence="2">The sequence shown here is derived from an EMBL/GenBank/DDBJ whole genome shotgun (WGS) entry which is preliminary data.</text>
</comment>
<organism evidence="2 3">
    <name type="scientific">Coprinopsis cinerea (strain Okayama-7 / 130 / ATCC MYA-4618 / FGSC 9003)</name>
    <name type="common">Inky cap fungus</name>
    <name type="synonym">Hormographiella aspergillata</name>
    <dbReference type="NCBI Taxonomy" id="240176"/>
    <lineage>
        <taxon>Eukaryota</taxon>
        <taxon>Fungi</taxon>
        <taxon>Dikarya</taxon>
        <taxon>Basidiomycota</taxon>
        <taxon>Agaricomycotina</taxon>
        <taxon>Agaricomycetes</taxon>
        <taxon>Agaricomycetidae</taxon>
        <taxon>Agaricales</taxon>
        <taxon>Agaricineae</taxon>
        <taxon>Psathyrellaceae</taxon>
        <taxon>Coprinopsis</taxon>
    </lineage>
</organism>
<accession>D6RK95</accession>
<dbReference type="Proteomes" id="UP000001861">
    <property type="component" value="Unassembled WGS sequence"/>
</dbReference>
<dbReference type="InterPro" id="IPR000182">
    <property type="entry name" value="GNAT_dom"/>
</dbReference>
<proteinExistence type="predicted"/>
<dbReference type="GO" id="GO:0016747">
    <property type="term" value="F:acyltransferase activity, transferring groups other than amino-acyl groups"/>
    <property type="evidence" value="ECO:0007669"/>
    <property type="project" value="InterPro"/>
</dbReference>
<dbReference type="KEGG" id="cci:CC1G_13788"/>
<dbReference type="PANTHER" id="PTHR42791">
    <property type="entry name" value="GNAT FAMILY ACETYLTRANSFERASE"/>
    <property type="match status" value="1"/>
</dbReference>
<dbReference type="AlphaFoldDB" id="D6RK95"/>
<protein>
    <recommendedName>
        <fullName evidence="1">N-acetyltransferase domain-containing protein</fullName>
    </recommendedName>
</protein>
<reference evidence="2 3" key="1">
    <citation type="journal article" date="2010" name="Proc. Natl. Acad. Sci. U.S.A.">
        <title>Insights into evolution of multicellular fungi from the assembled chromosomes of the mushroom Coprinopsis cinerea (Coprinus cinereus).</title>
        <authorList>
            <person name="Stajich J.E."/>
            <person name="Wilke S.K."/>
            <person name="Ahren D."/>
            <person name="Au C.H."/>
            <person name="Birren B.W."/>
            <person name="Borodovsky M."/>
            <person name="Burns C."/>
            <person name="Canback B."/>
            <person name="Casselton L.A."/>
            <person name="Cheng C.K."/>
            <person name="Deng J."/>
            <person name="Dietrich F.S."/>
            <person name="Fargo D.C."/>
            <person name="Farman M.L."/>
            <person name="Gathman A.C."/>
            <person name="Goldberg J."/>
            <person name="Guigo R."/>
            <person name="Hoegger P.J."/>
            <person name="Hooker J.B."/>
            <person name="Huggins A."/>
            <person name="James T.Y."/>
            <person name="Kamada T."/>
            <person name="Kilaru S."/>
            <person name="Kodira C."/>
            <person name="Kues U."/>
            <person name="Kupfer D."/>
            <person name="Kwan H.S."/>
            <person name="Lomsadze A."/>
            <person name="Li W."/>
            <person name="Lilly W.W."/>
            <person name="Ma L.J."/>
            <person name="Mackey A.J."/>
            <person name="Manning G."/>
            <person name="Martin F."/>
            <person name="Muraguchi H."/>
            <person name="Natvig D.O."/>
            <person name="Palmerini H."/>
            <person name="Ramesh M.A."/>
            <person name="Rehmeyer C.J."/>
            <person name="Roe B.A."/>
            <person name="Shenoy N."/>
            <person name="Stanke M."/>
            <person name="Ter-Hovhannisyan V."/>
            <person name="Tunlid A."/>
            <person name="Velagapudi R."/>
            <person name="Vision T.J."/>
            <person name="Zeng Q."/>
            <person name="Zolan M.E."/>
            <person name="Pukkila P.J."/>
        </authorList>
    </citation>
    <scope>NUCLEOTIDE SEQUENCE [LARGE SCALE GENOMIC DNA]</scope>
    <source>
        <strain evidence="3">Okayama-7 / 130 / ATCC MYA-4618 / FGSC 9003</strain>
    </source>
</reference>
<feature type="domain" description="N-acetyltransferase" evidence="1">
    <location>
        <begin position="70"/>
        <end position="216"/>
    </location>
</feature>